<dbReference type="PANTHER" id="PTHR40277:SF1">
    <property type="entry name" value="BLL5419 PROTEIN"/>
    <property type="match status" value="1"/>
</dbReference>
<comment type="subcellular location">
    <subcellularLocation>
        <location evidence="1">Cell membrane</location>
        <topology evidence="1">Multi-pass membrane protein</topology>
    </subcellularLocation>
</comment>
<keyword evidence="4 6" id="KW-1133">Transmembrane helix</keyword>
<dbReference type="NCBIfam" id="TIGR00374">
    <property type="entry name" value="flippase-like domain"/>
    <property type="match status" value="1"/>
</dbReference>
<evidence type="ECO:0000256" key="4">
    <source>
        <dbReference type="ARBA" id="ARBA00022989"/>
    </source>
</evidence>
<organism evidence="7">
    <name type="scientific">hydrothermal vent metagenome</name>
    <dbReference type="NCBI Taxonomy" id="652676"/>
    <lineage>
        <taxon>unclassified sequences</taxon>
        <taxon>metagenomes</taxon>
        <taxon>ecological metagenomes</taxon>
    </lineage>
</organism>
<dbReference type="EMBL" id="UOGL01000218">
    <property type="protein sequence ID" value="VAX38542.1"/>
    <property type="molecule type" value="Genomic_DNA"/>
</dbReference>
<protein>
    <recommendedName>
        <fullName evidence="8">Flippase-like domain-containing protein</fullName>
    </recommendedName>
</protein>
<feature type="transmembrane region" description="Helical" evidence="6">
    <location>
        <begin position="197"/>
        <end position="214"/>
    </location>
</feature>
<sequence length="341" mass="37943">MSKLLNLIHFLRKNPTKIKWFLAILVMSFLVYNNWDGLRKLPERTIQWHYLILAFALCSFAILLTFYRWYLLVWAQGLPFRIRDAVRIGFIGYLLNYVSPGAVGGDFIKAAMIAKEQKERRGAAAATVFVDRILGLLGLLIVGSIVCLIPTDIMESKIFQKVKGAYMVGALIGWGGIILMMIPTVPRWRLVQMLTHIPFVGKLIGGIINAIIMYQARWRVIVVVIIASVFGHMIMLTSFYFCSIALNDASNTPGYVEHLQFIPAAELAGVIIPLPGGTGALEGAIEYCYKEAGANKEDGFITGVAYRLLSILTAFIGAGYYLVSRKEIQKAMHSEEDSASP</sequence>
<keyword evidence="5 6" id="KW-0472">Membrane</keyword>
<gene>
    <name evidence="7" type="ORF">MNBD_PLANCTO02-2222</name>
</gene>
<feature type="transmembrane region" description="Helical" evidence="6">
    <location>
        <begin position="20"/>
        <end position="38"/>
    </location>
</feature>
<evidence type="ECO:0000256" key="5">
    <source>
        <dbReference type="ARBA" id="ARBA00023136"/>
    </source>
</evidence>
<feature type="transmembrane region" description="Helical" evidence="6">
    <location>
        <begin position="133"/>
        <end position="153"/>
    </location>
</feature>
<name>A0A3B1DCP5_9ZZZZ</name>
<evidence type="ECO:0000256" key="2">
    <source>
        <dbReference type="ARBA" id="ARBA00022475"/>
    </source>
</evidence>
<evidence type="ECO:0000256" key="3">
    <source>
        <dbReference type="ARBA" id="ARBA00022692"/>
    </source>
</evidence>
<keyword evidence="3 6" id="KW-0812">Transmembrane</keyword>
<reference evidence="7" key="1">
    <citation type="submission" date="2018-06" db="EMBL/GenBank/DDBJ databases">
        <authorList>
            <person name="Zhirakovskaya E."/>
        </authorList>
    </citation>
    <scope>NUCLEOTIDE SEQUENCE</scope>
</reference>
<evidence type="ECO:0000256" key="1">
    <source>
        <dbReference type="ARBA" id="ARBA00004651"/>
    </source>
</evidence>
<evidence type="ECO:0000256" key="6">
    <source>
        <dbReference type="SAM" id="Phobius"/>
    </source>
</evidence>
<feature type="transmembrane region" description="Helical" evidence="6">
    <location>
        <begin position="50"/>
        <end position="70"/>
    </location>
</feature>
<feature type="transmembrane region" description="Helical" evidence="6">
    <location>
        <begin position="165"/>
        <end position="185"/>
    </location>
</feature>
<keyword evidence="2" id="KW-1003">Cell membrane</keyword>
<dbReference type="InterPro" id="IPR022791">
    <property type="entry name" value="L-PG_synthase/AglD"/>
</dbReference>
<dbReference type="Pfam" id="PF03706">
    <property type="entry name" value="LPG_synthase_TM"/>
    <property type="match status" value="1"/>
</dbReference>
<dbReference type="GO" id="GO:0005886">
    <property type="term" value="C:plasma membrane"/>
    <property type="evidence" value="ECO:0007669"/>
    <property type="project" value="UniProtKB-SubCell"/>
</dbReference>
<proteinExistence type="predicted"/>
<accession>A0A3B1DCP5</accession>
<dbReference type="AlphaFoldDB" id="A0A3B1DCP5"/>
<evidence type="ECO:0000313" key="7">
    <source>
        <dbReference type="EMBL" id="VAX38542.1"/>
    </source>
</evidence>
<evidence type="ECO:0008006" key="8">
    <source>
        <dbReference type="Google" id="ProtNLM"/>
    </source>
</evidence>
<feature type="transmembrane region" description="Helical" evidence="6">
    <location>
        <begin position="304"/>
        <end position="323"/>
    </location>
</feature>
<dbReference type="PANTHER" id="PTHR40277">
    <property type="entry name" value="BLL5419 PROTEIN"/>
    <property type="match status" value="1"/>
</dbReference>
<feature type="transmembrane region" description="Helical" evidence="6">
    <location>
        <begin position="221"/>
        <end position="246"/>
    </location>
</feature>